<evidence type="ECO:0000313" key="2">
    <source>
        <dbReference type="Proteomes" id="UP000694864"/>
    </source>
</evidence>
<sequence length="312" mass="35853">MKAPSSGRWSELPTDILRSVLEQDGTGCRLYNPEEDSIYGTKRDFSGTRFLANSGNWFLVLDSRSNLYIMDVFSEKMIHLPPLESIKGGHFSLERVGDKIFSENEKKEEYVVVWFFGMVSKYIAYCKNGEDHYRDIPTRTNVPRELRGLSDIVLHGGDSLYIFTARQLIRKLVFFGQEGFMDVYKSDTLLLRKVTLDHISGGRFHSSIAVTTAGEVLLVQNFFYEITRYRNFRVFKKDPNPDPDAIIDDPNHIVEVHSLGDEALLLDLGITVWNCSCMDICVFSLATKKLKRFPDFSPSDIRFKDARWFLPS</sequence>
<gene>
    <name evidence="3" type="primary">LOC104772595</name>
</gene>
<reference evidence="3" key="2">
    <citation type="submission" date="2025-08" db="UniProtKB">
        <authorList>
            <consortium name="RefSeq"/>
        </authorList>
    </citation>
    <scope>IDENTIFICATION</scope>
    <source>
        <tissue evidence="3">Leaf</tissue>
    </source>
</reference>
<dbReference type="RefSeq" id="XP_019097437.1">
    <property type="nucleotide sequence ID" value="XM_019241892.1"/>
</dbReference>
<dbReference type="GeneID" id="104772595"/>
<proteinExistence type="predicted"/>
<evidence type="ECO:0000259" key="1">
    <source>
        <dbReference type="Pfam" id="PF03478"/>
    </source>
</evidence>
<dbReference type="Pfam" id="PF03478">
    <property type="entry name" value="Beta-prop_KIB1-4"/>
    <property type="match status" value="1"/>
</dbReference>
<dbReference type="PANTHER" id="PTHR44259">
    <property type="entry name" value="OS07G0183000 PROTEIN-RELATED"/>
    <property type="match status" value="1"/>
</dbReference>
<protein>
    <submittedName>
        <fullName evidence="3">Probable F-box protein At5g25300</fullName>
    </submittedName>
</protein>
<dbReference type="InterPro" id="IPR005174">
    <property type="entry name" value="KIB1-4_b-propeller"/>
</dbReference>
<evidence type="ECO:0000313" key="3">
    <source>
        <dbReference type="RefSeq" id="XP_019097437.1"/>
    </source>
</evidence>
<dbReference type="PANTHER" id="PTHR44259:SF31">
    <property type="entry name" value="F-BOX FAMILY PROTEIN"/>
    <property type="match status" value="1"/>
</dbReference>
<name>A0ABM1REJ9_CAMSA</name>
<organism evidence="2 3">
    <name type="scientific">Camelina sativa</name>
    <name type="common">False flax</name>
    <name type="synonym">Myagrum sativum</name>
    <dbReference type="NCBI Taxonomy" id="90675"/>
    <lineage>
        <taxon>Eukaryota</taxon>
        <taxon>Viridiplantae</taxon>
        <taxon>Streptophyta</taxon>
        <taxon>Embryophyta</taxon>
        <taxon>Tracheophyta</taxon>
        <taxon>Spermatophyta</taxon>
        <taxon>Magnoliopsida</taxon>
        <taxon>eudicotyledons</taxon>
        <taxon>Gunneridae</taxon>
        <taxon>Pentapetalae</taxon>
        <taxon>rosids</taxon>
        <taxon>malvids</taxon>
        <taxon>Brassicales</taxon>
        <taxon>Brassicaceae</taxon>
        <taxon>Camelineae</taxon>
        <taxon>Camelina</taxon>
    </lineage>
</organism>
<reference evidence="2" key="1">
    <citation type="journal article" date="2014" name="Nat. Commun.">
        <title>The emerging biofuel crop Camelina sativa retains a highly undifferentiated hexaploid genome structure.</title>
        <authorList>
            <person name="Kagale S."/>
            <person name="Koh C."/>
            <person name="Nixon J."/>
            <person name="Bollina V."/>
            <person name="Clarke W.E."/>
            <person name="Tuteja R."/>
            <person name="Spillane C."/>
            <person name="Robinson S.J."/>
            <person name="Links M.G."/>
            <person name="Clarke C."/>
            <person name="Higgins E.E."/>
            <person name="Huebert T."/>
            <person name="Sharpe A.G."/>
            <person name="Parkin I.A."/>
        </authorList>
    </citation>
    <scope>NUCLEOTIDE SEQUENCE [LARGE SCALE GENOMIC DNA]</scope>
    <source>
        <strain evidence="2">cv. DH55</strain>
    </source>
</reference>
<dbReference type="Proteomes" id="UP000694864">
    <property type="component" value="Chromosome 20"/>
</dbReference>
<feature type="domain" description="KIB1-4 beta-propeller" evidence="1">
    <location>
        <begin position="30"/>
        <end position="273"/>
    </location>
</feature>
<keyword evidence="2" id="KW-1185">Reference proteome</keyword>
<accession>A0ABM1REJ9</accession>
<dbReference type="InterPro" id="IPR050942">
    <property type="entry name" value="F-box_BR-signaling"/>
</dbReference>